<keyword evidence="4" id="KW-0862">Zinc</keyword>
<dbReference type="Proteomes" id="UP001235094">
    <property type="component" value="Unassembled WGS sequence"/>
</dbReference>
<evidence type="ECO:0000256" key="2">
    <source>
        <dbReference type="ARBA" id="ARBA00022723"/>
    </source>
</evidence>
<evidence type="ECO:0000313" key="6">
    <source>
        <dbReference type="EMBL" id="MDQ0510416.1"/>
    </source>
</evidence>
<gene>
    <name evidence="6" type="ORF">QOZ99_001299</name>
</gene>
<comment type="cofactor">
    <cofactor evidence="1">
        <name>Zn(2+)</name>
        <dbReference type="ChEBI" id="CHEBI:29105"/>
    </cofactor>
</comment>
<evidence type="ECO:0000313" key="7">
    <source>
        <dbReference type="Proteomes" id="UP001235094"/>
    </source>
</evidence>
<evidence type="ECO:0000256" key="1">
    <source>
        <dbReference type="ARBA" id="ARBA00001947"/>
    </source>
</evidence>
<dbReference type="EC" id="3.5.2.10" evidence="6"/>
<evidence type="ECO:0000256" key="5">
    <source>
        <dbReference type="ARBA" id="ARBA00024029"/>
    </source>
</evidence>
<name>A0ABU0LNY8_9HYPH</name>
<accession>A0ABU0LNY8</accession>
<evidence type="ECO:0000256" key="3">
    <source>
        <dbReference type="ARBA" id="ARBA00022801"/>
    </source>
</evidence>
<organism evidence="6 7">
    <name type="scientific">Ancylobacter amanitiformis</name>
    <dbReference type="NCBI Taxonomy" id="217069"/>
    <lineage>
        <taxon>Bacteria</taxon>
        <taxon>Pseudomonadati</taxon>
        <taxon>Pseudomonadota</taxon>
        <taxon>Alphaproteobacteria</taxon>
        <taxon>Hyphomicrobiales</taxon>
        <taxon>Xanthobacteraceae</taxon>
        <taxon>Ancylobacter</taxon>
    </lineage>
</organism>
<dbReference type="EMBL" id="JAUSVR010000003">
    <property type="protein sequence ID" value="MDQ0510416.1"/>
    <property type="molecule type" value="Genomic_DNA"/>
</dbReference>
<dbReference type="RefSeq" id="WP_306889164.1">
    <property type="nucleotide sequence ID" value="NZ_JAUSVR010000003.1"/>
</dbReference>
<dbReference type="GO" id="GO:0047789">
    <property type="term" value="F:creatininase activity"/>
    <property type="evidence" value="ECO:0007669"/>
    <property type="project" value="UniProtKB-EC"/>
</dbReference>
<keyword evidence="7" id="KW-1185">Reference proteome</keyword>
<comment type="caution">
    <text evidence="6">The sequence shown here is derived from an EMBL/GenBank/DDBJ whole genome shotgun (WGS) entry which is preliminary data.</text>
</comment>
<dbReference type="InterPro" id="IPR024087">
    <property type="entry name" value="Creatininase-like_sf"/>
</dbReference>
<dbReference type="SUPFAM" id="SSF102215">
    <property type="entry name" value="Creatininase"/>
    <property type="match status" value="1"/>
</dbReference>
<proteinExistence type="inferred from homology"/>
<keyword evidence="3 6" id="KW-0378">Hydrolase</keyword>
<dbReference type="PANTHER" id="PTHR35005:SF1">
    <property type="entry name" value="2-AMINO-5-FORMYLAMINO-6-RIBOSYLAMINOPYRIMIDIN-4(3H)-ONE 5'-MONOPHOSPHATE DEFORMYLASE"/>
    <property type="match status" value="1"/>
</dbReference>
<reference evidence="6 7" key="1">
    <citation type="submission" date="2023-07" db="EMBL/GenBank/DDBJ databases">
        <title>Genomic Encyclopedia of Type Strains, Phase IV (KMG-IV): sequencing the most valuable type-strain genomes for metagenomic binning, comparative biology and taxonomic classification.</title>
        <authorList>
            <person name="Goeker M."/>
        </authorList>
    </citation>
    <scope>NUCLEOTIDE SEQUENCE [LARGE SCALE GENOMIC DNA]</scope>
    <source>
        <strain evidence="6 7">DSM 15561</strain>
    </source>
</reference>
<sequence length="272" mass="29280">MPPKRFWTEMSWTDFAAGDVGNWIAILPVAAVEQHGPHLPVGVDSFIAEGYLKEVARLLPDETPAVFLPVQSIGKSNEHVDFPGTLTLSAETVIRAWTEIGESVHRAGVRKLVIVNSHGGNVPILDIVARDLRARLGMLAVTVSWHRFGYPEGLFSAQERQHGIHAAGVETSLMLAFRRDTVKEGEVRDFAPVTLAMEQEFSFLRAGTPAGFGWMAQDIQPSGAMGDATQASLEKGEACALYGARAFVELLADVHRFDLGRLAAGPLGGGGA</sequence>
<evidence type="ECO:0000256" key="4">
    <source>
        <dbReference type="ARBA" id="ARBA00022833"/>
    </source>
</evidence>
<keyword evidence="2" id="KW-0479">Metal-binding</keyword>
<comment type="similarity">
    <text evidence="5">Belongs to the creatininase superfamily.</text>
</comment>
<dbReference type="PANTHER" id="PTHR35005">
    <property type="entry name" value="3-DEHYDRO-SCYLLO-INOSOSE HYDROLASE"/>
    <property type="match status" value="1"/>
</dbReference>
<dbReference type="InterPro" id="IPR003785">
    <property type="entry name" value="Creatininase/forma_Hydrolase"/>
</dbReference>
<dbReference type="Gene3D" id="3.40.50.10310">
    <property type="entry name" value="Creatininase"/>
    <property type="match status" value="1"/>
</dbReference>
<dbReference type="Pfam" id="PF02633">
    <property type="entry name" value="Creatininase"/>
    <property type="match status" value="1"/>
</dbReference>
<protein>
    <submittedName>
        <fullName evidence="6">Creatinine amidohydrolase</fullName>
        <ecNumber evidence="6">3.5.2.10</ecNumber>
    </submittedName>
</protein>